<keyword evidence="5 9" id="KW-0812">Transmembrane</keyword>
<evidence type="ECO:0000256" key="2">
    <source>
        <dbReference type="ARBA" id="ARBA00009298"/>
    </source>
</evidence>
<dbReference type="InterPro" id="IPR049177">
    <property type="entry name" value="MgtC_SapB_SrpB_YhiD_N"/>
</dbReference>
<feature type="transmembrane region" description="Helical" evidence="9">
    <location>
        <begin position="41"/>
        <end position="57"/>
    </location>
</feature>
<dbReference type="Pfam" id="PF02308">
    <property type="entry name" value="MgtC"/>
    <property type="match status" value="1"/>
</dbReference>
<keyword evidence="9" id="KW-0997">Cell inner membrane</keyword>
<evidence type="ECO:0000256" key="5">
    <source>
        <dbReference type="ARBA" id="ARBA00022692"/>
    </source>
</evidence>
<name>A0ABW8PWZ2_9GAMM</name>
<dbReference type="Pfam" id="PF21770">
    <property type="entry name" value="MgtC_SapB_C"/>
    <property type="match status" value="1"/>
</dbReference>
<evidence type="ECO:0000259" key="10">
    <source>
        <dbReference type="Pfam" id="PF02308"/>
    </source>
</evidence>
<keyword evidence="13" id="KW-1185">Reference proteome</keyword>
<comment type="function">
    <text evidence="8">Virulence factor required for growth in low Mg(2+) medium and for intramacrophage survival. May be involved in regulating membrane potential by activating Na(+)/K(+)-ATPase.</text>
</comment>
<dbReference type="EMBL" id="JBANFI010000002">
    <property type="protein sequence ID" value="MFK7160369.1"/>
    <property type="molecule type" value="Genomic_DNA"/>
</dbReference>
<feature type="transmembrane region" description="Helical" evidence="9">
    <location>
        <begin position="69"/>
        <end position="86"/>
    </location>
</feature>
<gene>
    <name evidence="12" type="ORF">V6U78_04880</name>
</gene>
<evidence type="ECO:0000256" key="6">
    <source>
        <dbReference type="ARBA" id="ARBA00022989"/>
    </source>
</evidence>
<organism evidence="12 13">
    <name type="scientific">Marinospirillum alkalitolerans</name>
    <dbReference type="NCBI Taxonomy" id="3123374"/>
    <lineage>
        <taxon>Bacteria</taxon>
        <taxon>Pseudomonadati</taxon>
        <taxon>Pseudomonadota</taxon>
        <taxon>Gammaproteobacteria</taxon>
        <taxon>Oceanospirillales</taxon>
        <taxon>Oceanospirillaceae</taxon>
        <taxon>Marinospirillum</taxon>
    </lineage>
</organism>
<evidence type="ECO:0000256" key="9">
    <source>
        <dbReference type="RuleBase" id="RU365041"/>
    </source>
</evidence>
<dbReference type="RefSeq" id="WP_405337932.1">
    <property type="nucleotide sequence ID" value="NZ_JBANFI010000002.1"/>
</dbReference>
<feature type="transmembrane region" description="Helical" evidence="9">
    <location>
        <begin position="106"/>
        <end position="133"/>
    </location>
</feature>
<keyword evidence="4" id="KW-1003">Cell membrane</keyword>
<keyword evidence="6 9" id="KW-1133">Transmembrane helix</keyword>
<protein>
    <recommendedName>
        <fullName evidence="3 9">Protein MgtC</fullName>
    </recommendedName>
</protein>
<evidence type="ECO:0000313" key="13">
    <source>
        <dbReference type="Proteomes" id="UP001621714"/>
    </source>
</evidence>
<dbReference type="PRINTS" id="PR01837">
    <property type="entry name" value="MGTCSAPBPROT"/>
</dbReference>
<sequence length="240" mass="25545">MPIFILVQDLLLPLVLASLLGAAVGLERQWRQRMAGLRTNALVSLGAASFTLMSMMVDGDAGEASPTRVAAQVVSGIGFLGAGVIMKEGANIRGLNTAATLWCSAAIGVMAGAGYFVAAALVALVILATNMLLRPVVLLINRQPIEAVQGEVWWHYMMDVVCREADEAHIRALLLQGLTGSGLQLQKLESENLVEQGQTKVKVAAQLIASERNDSSVEKVIGRLSLEPSVSSARWDVREA</sequence>
<dbReference type="InterPro" id="IPR048640">
    <property type="entry name" value="MgtC-like_C"/>
</dbReference>
<dbReference type="Proteomes" id="UP001621714">
    <property type="component" value="Unassembled WGS sequence"/>
</dbReference>
<dbReference type="PANTHER" id="PTHR33778">
    <property type="entry name" value="PROTEIN MGTC"/>
    <property type="match status" value="1"/>
</dbReference>
<reference evidence="12 13" key="1">
    <citation type="submission" date="2024-02" db="EMBL/GenBank/DDBJ databases">
        <title>Marinospirillum sp. MEB 164 isolated from Lonar lake sediment.</title>
        <authorList>
            <person name="Joshi A."/>
            <person name="Thite S."/>
        </authorList>
    </citation>
    <scope>NUCLEOTIDE SEQUENCE [LARGE SCALE GENOMIC DNA]</scope>
    <source>
        <strain evidence="12 13">MEB164</strain>
    </source>
</reference>
<feature type="domain" description="MgtC/SapB/SrpB/YhiD N-terminal" evidence="10">
    <location>
        <begin position="14"/>
        <end position="136"/>
    </location>
</feature>
<feature type="domain" description="MgtC-like C-terminal" evidence="11">
    <location>
        <begin position="156"/>
        <end position="235"/>
    </location>
</feature>
<proteinExistence type="inferred from homology"/>
<evidence type="ECO:0000256" key="4">
    <source>
        <dbReference type="ARBA" id="ARBA00022475"/>
    </source>
</evidence>
<evidence type="ECO:0000256" key="1">
    <source>
        <dbReference type="ARBA" id="ARBA00004651"/>
    </source>
</evidence>
<evidence type="ECO:0000256" key="3">
    <source>
        <dbReference type="ARBA" id="ARBA00013833"/>
    </source>
</evidence>
<evidence type="ECO:0000259" key="11">
    <source>
        <dbReference type="Pfam" id="PF21770"/>
    </source>
</evidence>
<evidence type="ECO:0000313" key="12">
    <source>
        <dbReference type="EMBL" id="MFK7160369.1"/>
    </source>
</evidence>
<comment type="similarity">
    <text evidence="2 9">Belongs to the MgtC/SapB family.</text>
</comment>
<evidence type="ECO:0000256" key="8">
    <source>
        <dbReference type="ARBA" id="ARBA00025369"/>
    </source>
</evidence>
<comment type="caution">
    <text evidence="12">The sequence shown here is derived from an EMBL/GenBank/DDBJ whole genome shotgun (WGS) entry which is preliminary data.</text>
</comment>
<evidence type="ECO:0000256" key="7">
    <source>
        <dbReference type="ARBA" id="ARBA00023136"/>
    </source>
</evidence>
<dbReference type="Gene3D" id="3.30.70.260">
    <property type="match status" value="1"/>
</dbReference>
<dbReference type="PANTHER" id="PTHR33778:SF3">
    <property type="entry name" value="PROTEIN MGTC"/>
    <property type="match status" value="1"/>
</dbReference>
<dbReference type="InterPro" id="IPR003416">
    <property type="entry name" value="MgtC/SapB/SrpB/YhiD_fam"/>
</dbReference>
<accession>A0ABW8PWZ2</accession>
<comment type="subcellular location">
    <subcellularLocation>
        <location evidence="9">Cell inner membrane</location>
        <topology evidence="9">Multi-pass membrane protein</topology>
    </subcellularLocation>
    <subcellularLocation>
        <location evidence="1">Cell membrane</location>
        <topology evidence="1">Multi-pass membrane protein</topology>
    </subcellularLocation>
</comment>
<keyword evidence="7 9" id="KW-0472">Membrane</keyword>